<comment type="subcellular location">
    <subcellularLocation>
        <location evidence="1">Membrane</location>
        <topology evidence="1">Single-pass membrane protein</topology>
    </subcellularLocation>
</comment>
<dbReference type="PANTHER" id="PTHR16059">
    <property type="entry name" value="ANTHRAX TOXIN RECEPTOR"/>
    <property type="match status" value="1"/>
</dbReference>
<evidence type="ECO:0000313" key="7">
    <source>
        <dbReference type="EMBL" id="CAH3023818.1"/>
    </source>
</evidence>
<feature type="domain" description="VWFA" evidence="6">
    <location>
        <begin position="126"/>
        <end position="164"/>
    </location>
</feature>
<accession>A0ABN8M5Z8</accession>
<dbReference type="SUPFAM" id="SSF53300">
    <property type="entry name" value="vWA-like"/>
    <property type="match status" value="1"/>
</dbReference>
<evidence type="ECO:0000256" key="4">
    <source>
        <dbReference type="ARBA" id="ARBA00022989"/>
    </source>
</evidence>
<dbReference type="EMBL" id="CALNXI010000276">
    <property type="protein sequence ID" value="CAH3023818.1"/>
    <property type="molecule type" value="Genomic_DNA"/>
</dbReference>
<dbReference type="InterPro" id="IPR002035">
    <property type="entry name" value="VWF_A"/>
</dbReference>
<protein>
    <recommendedName>
        <fullName evidence="6">VWFA domain-containing protein</fullName>
    </recommendedName>
</protein>
<dbReference type="Gene3D" id="3.40.50.410">
    <property type="entry name" value="von Willebrand factor, type A domain"/>
    <property type="match status" value="1"/>
</dbReference>
<keyword evidence="2" id="KW-0812">Transmembrane</keyword>
<dbReference type="Pfam" id="PF00092">
    <property type="entry name" value="VWA"/>
    <property type="match status" value="1"/>
</dbReference>
<evidence type="ECO:0000256" key="1">
    <source>
        <dbReference type="ARBA" id="ARBA00004167"/>
    </source>
</evidence>
<dbReference type="Proteomes" id="UP001159427">
    <property type="component" value="Unassembled WGS sequence"/>
</dbReference>
<keyword evidence="4" id="KW-1133">Transmembrane helix</keyword>
<evidence type="ECO:0000259" key="6">
    <source>
        <dbReference type="PROSITE" id="PS50234"/>
    </source>
</evidence>
<proteinExistence type="predicted"/>
<name>A0ABN8M5Z8_9CNID</name>
<keyword evidence="5" id="KW-0472">Membrane</keyword>
<reference evidence="7 8" key="1">
    <citation type="submission" date="2022-05" db="EMBL/GenBank/DDBJ databases">
        <authorList>
            <consortium name="Genoscope - CEA"/>
            <person name="William W."/>
        </authorList>
    </citation>
    <scope>NUCLEOTIDE SEQUENCE [LARGE SCALE GENOMIC DNA]</scope>
</reference>
<organism evidence="7 8">
    <name type="scientific">Porites evermanni</name>
    <dbReference type="NCBI Taxonomy" id="104178"/>
    <lineage>
        <taxon>Eukaryota</taxon>
        <taxon>Metazoa</taxon>
        <taxon>Cnidaria</taxon>
        <taxon>Anthozoa</taxon>
        <taxon>Hexacorallia</taxon>
        <taxon>Scleractinia</taxon>
        <taxon>Fungiina</taxon>
        <taxon>Poritidae</taxon>
        <taxon>Porites</taxon>
    </lineage>
</organism>
<evidence type="ECO:0000256" key="5">
    <source>
        <dbReference type="ARBA" id="ARBA00023136"/>
    </source>
</evidence>
<evidence type="ECO:0000256" key="3">
    <source>
        <dbReference type="ARBA" id="ARBA00022729"/>
    </source>
</evidence>
<keyword evidence="3" id="KW-0732">Signal</keyword>
<dbReference type="PANTHER" id="PTHR16059:SF25">
    <property type="entry name" value="LYSOZYME"/>
    <property type="match status" value="1"/>
</dbReference>
<dbReference type="PROSITE" id="PS50234">
    <property type="entry name" value="VWFA"/>
    <property type="match status" value="1"/>
</dbReference>
<sequence length="164" mass="19038">MVLLFSDRNQASKARINWNNWQPYLFSLANRCASEARRQNLQWFALQYYGECWARNGSLNQLLPRYPKDSEGNCVGESFKPCEQEDPKSLCVGRAYRAYFYEFRDKQNFSYQIPVGGGYGCQKAVDIAFVIDTSGSVKQVNFNKVIQFLKMFVDRFDFPDSGTR</sequence>
<evidence type="ECO:0000313" key="8">
    <source>
        <dbReference type="Proteomes" id="UP001159427"/>
    </source>
</evidence>
<comment type="caution">
    <text evidence="7">The sequence shown here is derived from an EMBL/GenBank/DDBJ whole genome shotgun (WGS) entry which is preliminary data.</text>
</comment>
<evidence type="ECO:0000256" key="2">
    <source>
        <dbReference type="ARBA" id="ARBA00022692"/>
    </source>
</evidence>
<gene>
    <name evidence="7" type="ORF">PEVE_00020578</name>
</gene>
<keyword evidence="8" id="KW-1185">Reference proteome</keyword>
<dbReference type="InterPro" id="IPR036465">
    <property type="entry name" value="vWFA_dom_sf"/>
</dbReference>